<protein>
    <submittedName>
        <fullName evidence="2">Unannotated protein</fullName>
    </submittedName>
</protein>
<dbReference type="EMBL" id="CAEZYR010000185">
    <property type="protein sequence ID" value="CAB4771462.1"/>
    <property type="molecule type" value="Genomic_DNA"/>
</dbReference>
<accession>A0A6J7ARS1</accession>
<evidence type="ECO:0000313" key="1">
    <source>
        <dbReference type="EMBL" id="CAB4771462.1"/>
    </source>
</evidence>
<dbReference type="EMBL" id="CAFABA010000121">
    <property type="protein sequence ID" value="CAB4835300.1"/>
    <property type="molecule type" value="Genomic_DNA"/>
</dbReference>
<gene>
    <name evidence="1" type="ORF">UFOPK2754_03118</name>
    <name evidence="2" type="ORF">UFOPK3139_02404</name>
</gene>
<name>A0A6J7ARS1_9ZZZZ</name>
<evidence type="ECO:0000313" key="2">
    <source>
        <dbReference type="EMBL" id="CAB4835300.1"/>
    </source>
</evidence>
<dbReference type="AlphaFoldDB" id="A0A6J7ARS1"/>
<organism evidence="2">
    <name type="scientific">freshwater metagenome</name>
    <dbReference type="NCBI Taxonomy" id="449393"/>
    <lineage>
        <taxon>unclassified sequences</taxon>
        <taxon>metagenomes</taxon>
        <taxon>ecological metagenomes</taxon>
    </lineage>
</organism>
<proteinExistence type="predicted"/>
<sequence>MVKCCLARSTQRPNTYGPAMERGVGLRLGRRHPDQLIVGETVDFWRVEPRSSG</sequence>
<reference evidence="2" key="1">
    <citation type="submission" date="2020-05" db="EMBL/GenBank/DDBJ databases">
        <authorList>
            <person name="Chiriac C."/>
            <person name="Salcher M."/>
            <person name="Ghai R."/>
            <person name="Kavagutti S V."/>
        </authorList>
    </citation>
    <scope>NUCLEOTIDE SEQUENCE</scope>
</reference>